<keyword evidence="2" id="KW-1133">Transmembrane helix</keyword>
<accession>A0A6G0X3H5</accession>
<organism evidence="3 4">
    <name type="scientific">Aphanomyces euteiches</name>
    <dbReference type="NCBI Taxonomy" id="100861"/>
    <lineage>
        <taxon>Eukaryota</taxon>
        <taxon>Sar</taxon>
        <taxon>Stramenopiles</taxon>
        <taxon>Oomycota</taxon>
        <taxon>Saprolegniomycetes</taxon>
        <taxon>Saprolegniales</taxon>
        <taxon>Verrucalvaceae</taxon>
        <taxon>Aphanomyces</taxon>
    </lineage>
</organism>
<dbReference type="Proteomes" id="UP000481153">
    <property type="component" value="Unassembled WGS sequence"/>
</dbReference>
<dbReference type="VEuPathDB" id="FungiDB:AeMF1_000525"/>
<dbReference type="EMBL" id="VJMJ01000112">
    <property type="protein sequence ID" value="KAF0734476.1"/>
    <property type="molecule type" value="Genomic_DNA"/>
</dbReference>
<feature type="compositionally biased region" description="Polar residues" evidence="1">
    <location>
        <begin position="15"/>
        <end position="25"/>
    </location>
</feature>
<feature type="region of interest" description="Disordered" evidence="1">
    <location>
        <begin position="1"/>
        <end position="26"/>
    </location>
</feature>
<dbReference type="AlphaFoldDB" id="A0A6G0X3H5"/>
<name>A0A6G0X3H5_9STRA</name>
<gene>
    <name evidence="3" type="ORF">Ae201684_008825</name>
</gene>
<evidence type="ECO:0000256" key="2">
    <source>
        <dbReference type="SAM" id="Phobius"/>
    </source>
</evidence>
<evidence type="ECO:0000313" key="3">
    <source>
        <dbReference type="EMBL" id="KAF0734476.1"/>
    </source>
</evidence>
<proteinExistence type="predicted"/>
<reference evidence="3 4" key="1">
    <citation type="submission" date="2019-07" db="EMBL/GenBank/DDBJ databases">
        <title>Genomics analysis of Aphanomyces spp. identifies a new class of oomycete effector associated with host adaptation.</title>
        <authorList>
            <person name="Gaulin E."/>
        </authorList>
    </citation>
    <scope>NUCLEOTIDE SEQUENCE [LARGE SCALE GENOMIC DNA]</scope>
    <source>
        <strain evidence="3 4">ATCC 201684</strain>
    </source>
</reference>
<sequence>MVGVLPDKDDADRATGTSGRRQSSIPPMRLHMMRLNVRPPLTPTVLCLVASLFTPSTALSNSTKPTPRPTTTAPVVVSTNGALSDTTALIIGLCTGILLIFTMVMVLVCYRRRLQRKAFLARLSQHLMSPSAMATVRQPSLAREGQGHLVRFNHSTRSSRIDFAPSSCSSDTDTLENYTTSSSWQVQQPDQSLPVRTIPASQVRPLRDSSFQRSFDLELITSYVEHPAVRSSTDTWFATQRHGTPPLSSAK</sequence>
<keyword evidence="2" id="KW-0472">Membrane</keyword>
<keyword evidence="2" id="KW-0812">Transmembrane</keyword>
<comment type="caution">
    <text evidence="3">The sequence shown here is derived from an EMBL/GenBank/DDBJ whole genome shotgun (WGS) entry which is preliminary data.</text>
</comment>
<evidence type="ECO:0000313" key="4">
    <source>
        <dbReference type="Proteomes" id="UP000481153"/>
    </source>
</evidence>
<feature type="compositionally biased region" description="Basic and acidic residues" evidence="1">
    <location>
        <begin position="1"/>
        <end position="13"/>
    </location>
</feature>
<evidence type="ECO:0000256" key="1">
    <source>
        <dbReference type="SAM" id="MobiDB-lite"/>
    </source>
</evidence>
<feature type="transmembrane region" description="Helical" evidence="2">
    <location>
        <begin position="88"/>
        <end position="110"/>
    </location>
</feature>
<keyword evidence="4" id="KW-1185">Reference proteome</keyword>
<protein>
    <submittedName>
        <fullName evidence="3">Uncharacterized protein</fullName>
    </submittedName>
</protein>